<feature type="domain" description="RrmJ-type SAM-dependent 2'-O-MTase" evidence="4">
    <location>
        <begin position="183"/>
        <end position="396"/>
    </location>
</feature>
<comment type="function">
    <text evidence="1">S-adenosyl-L-methionine-dependent methyltransferase that mediates RNA cap1 2'-O-ribose methylation to the 5'-cap structure of RNAs. Methylates the ribose of the first nucleotide of a m(7)GpppG-capped mRNA to produce m(7)GpppNmp (cap1).</text>
</comment>
<dbReference type="GO" id="GO:0004483">
    <property type="term" value="F:methyltransferase cap1 activity"/>
    <property type="evidence" value="ECO:0007669"/>
    <property type="project" value="UniProtKB-UniRule"/>
</dbReference>
<dbReference type="EC" id="2.1.1.57" evidence="1"/>
<keyword evidence="1" id="KW-0808">Transferase</keyword>
<dbReference type="InterPro" id="IPR029063">
    <property type="entry name" value="SAM-dependent_MTases_sf"/>
</dbReference>
<dbReference type="RefSeq" id="XP_023180054.1">
    <property type="nucleotide sequence ID" value="XM_023324286.2"/>
</dbReference>
<feature type="region of interest" description="Disordered" evidence="2">
    <location>
        <begin position="1"/>
        <end position="22"/>
    </location>
</feature>
<dbReference type="GO" id="GO:0005634">
    <property type="term" value="C:nucleus"/>
    <property type="evidence" value="ECO:0007669"/>
    <property type="project" value="UniProtKB-SubCell"/>
</dbReference>
<dbReference type="GeneID" id="111605614"/>
<proteinExistence type="predicted"/>
<dbReference type="InterPro" id="IPR002877">
    <property type="entry name" value="RNA_MeTrfase_FtsJ_dom"/>
</dbReference>
<evidence type="ECO:0000256" key="2">
    <source>
        <dbReference type="SAM" id="MobiDB-lite"/>
    </source>
</evidence>
<dbReference type="Gene3D" id="3.40.50.12760">
    <property type="match status" value="1"/>
</dbReference>
<organism evidence="5 6">
    <name type="scientific">Drosophila hydei</name>
    <name type="common">Fruit fly</name>
    <dbReference type="NCBI Taxonomy" id="7224"/>
    <lineage>
        <taxon>Eukaryota</taxon>
        <taxon>Metazoa</taxon>
        <taxon>Ecdysozoa</taxon>
        <taxon>Arthropoda</taxon>
        <taxon>Hexapoda</taxon>
        <taxon>Insecta</taxon>
        <taxon>Pterygota</taxon>
        <taxon>Neoptera</taxon>
        <taxon>Endopterygota</taxon>
        <taxon>Diptera</taxon>
        <taxon>Brachycera</taxon>
        <taxon>Muscomorpha</taxon>
        <taxon>Ephydroidea</taxon>
        <taxon>Drosophilidae</taxon>
        <taxon>Drosophila</taxon>
    </lineage>
</organism>
<gene>
    <name evidence="6" type="primary">LOC111605614</name>
</gene>
<dbReference type="PANTHER" id="PTHR16121">
    <property type="entry name" value="CAP-SPECIFIC MRNA (NUCLEOSIDE-2'-O-)-METHYLTRANSFERASE 1-RELATED"/>
    <property type="match status" value="1"/>
</dbReference>
<dbReference type="Proteomes" id="UP000504633">
    <property type="component" value="Unplaced"/>
</dbReference>
<keyword evidence="1" id="KW-0949">S-adenosyl-L-methionine</keyword>
<dbReference type="InterPro" id="IPR025816">
    <property type="entry name" value="RrmJ-type_MeTrfase"/>
</dbReference>
<dbReference type="OrthoDB" id="10251234at2759"/>
<keyword evidence="5" id="KW-1185">Reference proteome</keyword>
<keyword evidence="1" id="KW-0489">Methyltransferase</keyword>
<dbReference type="PROSITE" id="PS50174">
    <property type="entry name" value="G_PATCH"/>
    <property type="match status" value="1"/>
</dbReference>
<evidence type="ECO:0000313" key="5">
    <source>
        <dbReference type="Proteomes" id="UP000504633"/>
    </source>
</evidence>
<dbReference type="InterPro" id="IPR050851">
    <property type="entry name" value="mRNA_Cap_2O-Ribose_MeTrfase"/>
</dbReference>
<reference evidence="6" key="1">
    <citation type="submission" date="2025-08" db="UniProtKB">
        <authorList>
            <consortium name="RefSeq"/>
        </authorList>
    </citation>
    <scope>IDENTIFICATION</scope>
    <source>
        <strain evidence="6">15085-1641.00</strain>
        <tissue evidence="6">Whole body</tissue>
    </source>
</reference>
<dbReference type="PANTHER" id="PTHR16121:SF0">
    <property type="entry name" value="CAP-SPECIFIC MRNA (NUCLEOSIDE-2'-O-)-METHYLTRANSFERASE 1"/>
    <property type="match status" value="1"/>
</dbReference>
<accession>A0A6J1MES4</accession>
<dbReference type="GO" id="GO:0032259">
    <property type="term" value="P:methylation"/>
    <property type="evidence" value="ECO:0007669"/>
    <property type="project" value="UniProtKB-KW"/>
</dbReference>
<dbReference type="FunFam" id="3.40.50.12760:FF:000004">
    <property type="entry name" value="FtsJ-like methyltransferase"/>
    <property type="match status" value="1"/>
</dbReference>
<dbReference type="OMA" id="CTLFLCK"/>
<dbReference type="AlphaFoldDB" id="A0A6J1MES4"/>
<feature type="domain" description="G-patch" evidence="3">
    <location>
        <begin position="37"/>
        <end position="83"/>
    </location>
</feature>
<protein>
    <recommendedName>
        <fullName evidence="1">Cap-specific mRNA (nucleoside-2'-O-)-methyltransferase 1</fullName>
        <ecNumber evidence="1">2.1.1.57</ecNumber>
    </recommendedName>
    <alternativeName>
        <fullName evidence="1">Cap1 2'O-ribose methyltransferase 1</fullName>
    </alternativeName>
</protein>
<dbReference type="KEGG" id="dhe:111605614"/>
<comment type="catalytic activity">
    <reaction evidence="1">
        <text>a 5'-end (N(7)-methyl 5'-triphosphoguanosine)-ribonucleoside in mRNA + S-adenosyl-L-methionine = a 5'-end (N(7)-methyl 5'-triphosphoguanosine)-(2'-O-methyl-ribonucleoside) in mRNA + S-adenosyl-L-homocysteine + H(+)</text>
        <dbReference type="Rhea" id="RHEA:67020"/>
        <dbReference type="Rhea" id="RHEA-COMP:17167"/>
        <dbReference type="Rhea" id="RHEA-COMP:17168"/>
        <dbReference type="ChEBI" id="CHEBI:15378"/>
        <dbReference type="ChEBI" id="CHEBI:57856"/>
        <dbReference type="ChEBI" id="CHEBI:59789"/>
        <dbReference type="ChEBI" id="CHEBI:156461"/>
        <dbReference type="ChEBI" id="CHEBI:167609"/>
        <dbReference type="EC" id="2.1.1.57"/>
    </reaction>
</comment>
<dbReference type="GO" id="GO:0006370">
    <property type="term" value="P:7-methylguanosine mRNA capping"/>
    <property type="evidence" value="ECO:0007669"/>
    <property type="project" value="UniProtKB-UniRule"/>
</dbReference>
<dbReference type="SMART" id="SM00443">
    <property type="entry name" value="G_patch"/>
    <property type="match status" value="1"/>
</dbReference>
<dbReference type="PROSITE" id="PS51613">
    <property type="entry name" value="SAM_MT_RRMJ"/>
    <property type="match status" value="1"/>
</dbReference>
<evidence type="ECO:0000259" key="3">
    <source>
        <dbReference type="PROSITE" id="PS50174"/>
    </source>
</evidence>
<dbReference type="CTD" id="23070"/>
<keyword evidence="1" id="KW-0507">mRNA processing</keyword>
<evidence type="ECO:0000259" key="4">
    <source>
        <dbReference type="PROSITE" id="PS51613"/>
    </source>
</evidence>
<comment type="subcellular location">
    <subcellularLocation>
        <location evidence="1">Nucleus</location>
    </subcellularLocation>
</comment>
<sequence>MQRKAKLSRTREEQSDDENFEPKTKKIKRDWLNSYCYSNKVMGMMKKMGYEDDKGLGKSNQGRLEPVIAVQQDGRRGFGLKLNTVHWTAGKWDPSLENLEIPEPVNWLDQKGDNCGSYTLEQLMMHMVTGPRKLTLDDETKFCDPEILEHILSAKSFFDGLNDTEMRRARSRSNPFEMIRSSIFLNRAAVKMANMDSICEYMFTEPRDEHGNSLIGSNELLYFADMCAGPGGFSEYVLFRKSWEARGFGFTLRGTNDFKLDKFFAASPESFDAFYGDKDDGNIFDTSNQDSLNDYIRKHTPHGVHFAMADGGFSVEGQENIQEILSKQLYLCQFNTALKIVRVNGSFVCKLFDLFTSFSVSLVYLMYKCFQKITIIKPNSSRPANSERYIVCKYKLPGTEAIISYLDNVNQLLNEATEQQQQHKEDVLDVVELYNHDEMMKDEHFMQYIVNSNNAIGNKQIIGLRKIASFVQNLELKETRQSEVRQKCLKCWALPDKLRQAPEVKPTERFLEELLGDWAANRSWMHQTANEQMSVTQLQREIANVNDWHFMPIGRGESNINGCTLFLCKSRGILWRYTDHRKWEQVETSFNVQPRSIFFGEIVFEYSGKGRTSQSVSALHIMDAICLGGIEIRRRAFHERVSMCEKFARSLNKPHKKERTCGAIRCKPLFRLQDMSQFFDQMRPYLLKDNSQRLGYMLDDHKFFVPGGIMIFCELTPNFVTAHSRSRQQVYYFNTNTNESLYKEQILPQRFNEIFASFRQSYINRKLWKWTSTLQVDASATEKHPKILYRSHFEQFIRMKLTSNPNQLRS</sequence>
<keyword evidence="1" id="KW-0506">mRNA capping</keyword>
<evidence type="ECO:0000313" key="6">
    <source>
        <dbReference type="RefSeq" id="XP_023180054.1"/>
    </source>
</evidence>
<dbReference type="SUPFAM" id="SSF53335">
    <property type="entry name" value="S-adenosyl-L-methionine-dependent methyltransferases"/>
    <property type="match status" value="1"/>
</dbReference>
<dbReference type="GO" id="GO:0005737">
    <property type="term" value="C:cytoplasm"/>
    <property type="evidence" value="ECO:0007669"/>
    <property type="project" value="TreeGrafter"/>
</dbReference>
<dbReference type="Pfam" id="PF01728">
    <property type="entry name" value="FtsJ"/>
    <property type="match status" value="1"/>
</dbReference>
<name>A0A6J1MES4_DROHY</name>
<evidence type="ECO:0000256" key="1">
    <source>
        <dbReference type="RuleBase" id="RU368012"/>
    </source>
</evidence>
<dbReference type="GO" id="GO:0016556">
    <property type="term" value="P:mRNA modification"/>
    <property type="evidence" value="ECO:0007669"/>
    <property type="project" value="UniProtKB-UniRule"/>
</dbReference>
<dbReference type="InterPro" id="IPR000467">
    <property type="entry name" value="G_patch_dom"/>
</dbReference>
<dbReference type="GO" id="GO:0003676">
    <property type="term" value="F:nucleic acid binding"/>
    <property type="evidence" value="ECO:0007669"/>
    <property type="project" value="UniProtKB-UniRule"/>
</dbReference>
<dbReference type="Pfam" id="PF01585">
    <property type="entry name" value="G-patch"/>
    <property type="match status" value="1"/>
</dbReference>
<keyword evidence="1" id="KW-0539">Nucleus</keyword>